<accession>A0ACC2H2M3</accession>
<evidence type="ECO:0000313" key="2">
    <source>
        <dbReference type="Proteomes" id="UP001157502"/>
    </source>
</evidence>
<sequence>MFLRLSSDSAENRSSSIDKAPYSLRKSVRLPNCDKEDSGFDLRGSSELDKVPEVFDQARSVDKAKLGDWHLSGVSL</sequence>
<dbReference type="EMBL" id="CM055733">
    <property type="protein sequence ID" value="KAJ8009773.1"/>
    <property type="molecule type" value="Genomic_DNA"/>
</dbReference>
<gene>
    <name evidence="1" type="ORF">DPEC_G00067700</name>
</gene>
<keyword evidence="2" id="KW-1185">Reference proteome</keyword>
<organism evidence="1 2">
    <name type="scientific">Dallia pectoralis</name>
    <name type="common">Alaska blackfish</name>
    <dbReference type="NCBI Taxonomy" id="75939"/>
    <lineage>
        <taxon>Eukaryota</taxon>
        <taxon>Metazoa</taxon>
        <taxon>Chordata</taxon>
        <taxon>Craniata</taxon>
        <taxon>Vertebrata</taxon>
        <taxon>Euteleostomi</taxon>
        <taxon>Actinopterygii</taxon>
        <taxon>Neopterygii</taxon>
        <taxon>Teleostei</taxon>
        <taxon>Protacanthopterygii</taxon>
        <taxon>Esociformes</taxon>
        <taxon>Umbridae</taxon>
        <taxon>Dallia</taxon>
    </lineage>
</organism>
<proteinExistence type="predicted"/>
<comment type="caution">
    <text evidence="1">The sequence shown here is derived from an EMBL/GenBank/DDBJ whole genome shotgun (WGS) entry which is preliminary data.</text>
</comment>
<name>A0ACC2H2M3_DALPE</name>
<protein>
    <submittedName>
        <fullName evidence="1">Uncharacterized protein</fullName>
    </submittedName>
</protein>
<dbReference type="Proteomes" id="UP001157502">
    <property type="component" value="Chromosome 6"/>
</dbReference>
<evidence type="ECO:0000313" key="1">
    <source>
        <dbReference type="EMBL" id="KAJ8009773.1"/>
    </source>
</evidence>
<reference evidence="1" key="1">
    <citation type="submission" date="2021-05" db="EMBL/GenBank/DDBJ databases">
        <authorList>
            <person name="Pan Q."/>
            <person name="Jouanno E."/>
            <person name="Zahm M."/>
            <person name="Klopp C."/>
            <person name="Cabau C."/>
            <person name="Louis A."/>
            <person name="Berthelot C."/>
            <person name="Parey E."/>
            <person name="Roest Crollius H."/>
            <person name="Montfort J."/>
            <person name="Robinson-Rechavi M."/>
            <person name="Bouchez O."/>
            <person name="Lampietro C."/>
            <person name="Lopez Roques C."/>
            <person name="Donnadieu C."/>
            <person name="Postlethwait J."/>
            <person name="Bobe J."/>
            <person name="Dillon D."/>
            <person name="Chandos A."/>
            <person name="von Hippel F."/>
            <person name="Guiguen Y."/>
        </authorList>
    </citation>
    <scope>NUCLEOTIDE SEQUENCE</scope>
    <source>
        <strain evidence="1">YG-Jan2019</strain>
    </source>
</reference>